<dbReference type="SUPFAM" id="SSF81631">
    <property type="entry name" value="PAP/OAS1 substrate-binding domain"/>
    <property type="match status" value="1"/>
</dbReference>
<dbReference type="OrthoDB" id="2274644at2759"/>
<reference evidence="12 13" key="1">
    <citation type="submission" date="2014-04" db="EMBL/GenBank/DDBJ databases">
        <authorList>
            <consortium name="DOE Joint Genome Institute"/>
            <person name="Kuo A."/>
            <person name="Kohler A."/>
            <person name="Nagy L.G."/>
            <person name="Floudas D."/>
            <person name="Copeland A."/>
            <person name="Barry K.W."/>
            <person name="Cichocki N."/>
            <person name="Veneault-Fourrey C."/>
            <person name="LaButti K."/>
            <person name="Lindquist E.A."/>
            <person name="Lipzen A."/>
            <person name="Lundell T."/>
            <person name="Morin E."/>
            <person name="Murat C."/>
            <person name="Sun H."/>
            <person name="Tunlid A."/>
            <person name="Henrissat B."/>
            <person name="Grigoriev I.V."/>
            <person name="Hibbett D.S."/>
            <person name="Martin F."/>
            <person name="Nordberg H.P."/>
            <person name="Cantor M.N."/>
            <person name="Hua S.X."/>
        </authorList>
    </citation>
    <scope>NUCLEOTIDE SEQUENCE [LARGE SCALE GENOMIC DNA]</scope>
    <source>
        <strain evidence="12 13">Foug A</strain>
    </source>
</reference>
<evidence type="ECO:0000256" key="9">
    <source>
        <dbReference type="ARBA" id="ARBA00022842"/>
    </source>
</evidence>
<keyword evidence="7" id="KW-0808">Transferase</keyword>
<dbReference type="Pfam" id="PF22600">
    <property type="entry name" value="MTPAP-like_central"/>
    <property type="match status" value="1"/>
</dbReference>
<gene>
    <name evidence="12" type="ORF">SCLCIDRAFT_1221769</name>
</gene>
<organism evidence="12 13">
    <name type="scientific">Scleroderma citrinum Foug A</name>
    <dbReference type="NCBI Taxonomy" id="1036808"/>
    <lineage>
        <taxon>Eukaryota</taxon>
        <taxon>Fungi</taxon>
        <taxon>Dikarya</taxon>
        <taxon>Basidiomycota</taxon>
        <taxon>Agaricomycotina</taxon>
        <taxon>Agaricomycetes</taxon>
        <taxon>Agaricomycetidae</taxon>
        <taxon>Boletales</taxon>
        <taxon>Sclerodermatineae</taxon>
        <taxon>Sclerodermataceae</taxon>
        <taxon>Scleroderma</taxon>
    </lineage>
</organism>
<dbReference type="InterPro" id="IPR043519">
    <property type="entry name" value="NT_sf"/>
</dbReference>
<feature type="domain" description="Poly(A) RNA polymerase mitochondrial-like central palm" evidence="11">
    <location>
        <begin position="84"/>
        <end position="176"/>
    </location>
</feature>
<evidence type="ECO:0000313" key="13">
    <source>
        <dbReference type="Proteomes" id="UP000053989"/>
    </source>
</evidence>
<reference evidence="13" key="2">
    <citation type="submission" date="2015-01" db="EMBL/GenBank/DDBJ databases">
        <title>Evolutionary Origins and Diversification of the Mycorrhizal Mutualists.</title>
        <authorList>
            <consortium name="DOE Joint Genome Institute"/>
            <consortium name="Mycorrhizal Genomics Consortium"/>
            <person name="Kohler A."/>
            <person name="Kuo A."/>
            <person name="Nagy L.G."/>
            <person name="Floudas D."/>
            <person name="Copeland A."/>
            <person name="Barry K.W."/>
            <person name="Cichocki N."/>
            <person name="Veneault-Fourrey C."/>
            <person name="LaButti K."/>
            <person name="Lindquist E.A."/>
            <person name="Lipzen A."/>
            <person name="Lundell T."/>
            <person name="Morin E."/>
            <person name="Murat C."/>
            <person name="Riley R."/>
            <person name="Ohm R."/>
            <person name="Sun H."/>
            <person name="Tunlid A."/>
            <person name="Henrissat B."/>
            <person name="Grigoriev I.V."/>
            <person name="Hibbett D.S."/>
            <person name="Martin F."/>
        </authorList>
    </citation>
    <scope>NUCLEOTIDE SEQUENCE [LARGE SCALE GENOMIC DNA]</scope>
    <source>
        <strain evidence="13">Foug A</strain>
    </source>
</reference>
<evidence type="ECO:0000256" key="7">
    <source>
        <dbReference type="ARBA" id="ARBA00022679"/>
    </source>
</evidence>
<dbReference type="AlphaFoldDB" id="A0A0C3DEE6"/>
<sequence length="393" mass="44138">MSSKPSAQAELNLVERAQHLSERSGTFEKGLVSTKKYSEAINSVLRVIKRRFGPGYTVAPFGSTVYMRGFDVGQQLLANQEKGSQKTKGDLDLVILDMDRPLGFTPDLNLYQLPAIYNIRRLAFVLSEAGFKDVRSIPNASVPIVKFQCPRTQLSIDINVNDRLGLINSYLLRNYCDVLPGLRMLMAVIKLWTLPLGLNNPSGCGRKVTFSTYALVLMTLGWLQSTCLAPNLQHGFNISTESAKEGSFWIRSSPKAKKSTPVWCDVRFRSVTMQDCYPPLPVEEIFVDWLHFWGHTFDFELNSIDIKEGGVCTRQDATMPPNVSNVPVCIIDPFIRRKNVTINIGVDALDLFRSECRLTLDRIKTMGLPITEIISGYESLQRLGEPNFSFPET</sequence>
<dbReference type="Gene3D" id="1.10.1410.10">
    <property type="match status" value="1"/>
</dbReference>
<dbReference type="PANTHER" id="PTHR12271:SF40">
    <property type="entry name" value="POLY(A) RNA POLYMERASE GLD2"/>
    <property type="match status" value="1"/>
</dbReference>
<dbReference type="InParanoid" id="A0A0C3DEE6"/>
<evidence type="ECO:0000256" key="3">
    <source>
        <dbReference type="ARBA" id="ARBA00004496"/>
    </source>
</evidence>
<dbReference type="Gene3D" id="3.30.460.10">
    <property type="entry name" value="Beta Polymerase, domain 2"/>
    <property type="match status" value="1"/>
</dbReference>
<dbReference type="Pfam" id="PF03828">
    <property type="entry name" value="PAP_assoc"/>
    <property type="match status" value="1"/>
</dbReference>
<dbReference type="GO" id="GO:1990817">
    <property type="term" value="F:poly(A) RNA polymerase activity"/>
    <property type="evidence" value="ECO:0007669"/>
    <property type="project" value="UniProtKB-EC"/>
</dbReference>
<evidence type="ECO:0000256" key="6">
    <source>
        <dbReference type="ARBA" id="ARBA00022490"/>
    </source>
</evidence>
<evidence type="ECO:0000256" key="1">
    <source>
        <dbReference type="ARBA" id="ARBA00001936"/>
    </source>
</evidence>
<comment type="subcellular location">
    <subcellularLocation>
        <location evidence="3">Cytoplasm</location>
    </subcellularLocation>
</comment>
<keyword evidence="8" id="KW-0479">Metal-binding</keyword>
<evidence type="ECO:0000256" key="5">
    <source>
        <dbReference type="ARBA" id="ARBA00012388"/>
    </source>
</evidence>
<keyword evidence="9" id="KW-0460">Magnesium</keyword>
<accession>A0A0C3DEE6</accession>
<evidence type="ECO:0000256" key="2">
    <source>
        <dbReference type="ARBA" id="ARBA00001946"/>
    </source>
</evidence>
<dbReference type="HOGENOM" id="CLU_045860_0_0_1"/>
<dbReference type="GO" id="GO:0046872">
    <property type="term" value="F:metal ion binding"/>
    <property type="evidence" value="ECO:0007669"/>
    <property type="project" value="UniProtKB-KW"/>
</dbReference>
<evidence type="ECO:0000313" key="12">
    <source>
        <dbReference type="EMBL" id="KIM54749.1"/>
    </source>
</evidence>
<evidence type="ECO:0000259" key="10">
    <source>
        <dbReference type="Pfam" id="PF03828"/>
    </source>
</evidence>
<keyword evidence="6" id="KW-0963">Cytoplasm</keyword>
<evidence type="ECO:0000259" key="11">
    <source>
        <dbReference type="Pfam" id="PF22600"/>
    </source>
</evidence>
<evidence type="ECO:0000256" key="8">
    <source>
        <dbReference type="ARBA" id="ARBA00022723"/>
    </source>
</evidence>
<dbReference type="InterPro" id="IPR054708">
    <property type="entry name" value="MTPAP-like_central"/>
</dbReference>
<proteinExistence type="inferred from homology"/>
<dbReference type="GO" id="GO:0031123">
    <property type="term" value="P:RNA 3'-end processing"/>
    <property type="evidence" value="ECO:0007669"/>
    <property type="project" value="TreeGrafter"/>
</dbReference>
<dbReference type="InterPro" id="IPR002058">
    <property type="entry name" value="PAP_assoc"/>
</dbReference>
<comment type="similarity">
    <text evidence="4">Belongs to the DNA polymerase type-B-like family.</text>
</comment>
<evidence type="ECO:0000256" key="4">
    <source>
        <dbReference type="ARBA" id="ARBA00008593"/>
    </source>
</evidence>
<feature type="domain" description="PAP-associated" evidence="10">
    <location>
        <begin position="285"/>
        <end position="335"/>
    </location>
</feature>
<dbReference type="Proteomes" id="UP000053989">
    <property type="component" value="Unassembled WGS sequence"/>
</dbReference>
<dbReference type="PANTHER" id="PTHR12271">
    <property type="entry name" value="POLY A POLYMERASE CID PAP -RELATED"/>
    <property type="match status" value="1"/>
</dbReference>
<comment type="cofactor">
    <cofactor evidence="1">
        <name>Mn(2+)</name>
        <dbReference type="ChEBI" id="CHEBI:29035"/>
    </cofactor>
</comment>
<dbReference type="SUPFAM" id="SSF81301">
    <property type="entry name" value="Nucleotidyltransferase"/>
    <property type="match status" value="1"/>
</dbReference>
<name>A0A0C3DEE6_9AGAM</name>
<dbReference type="STRING" id="1036808.A0A0C3DEE6"/>
<dbReference type="EC" id="2.7.7.19" evidence="5"/>
<dbReference type="GO" id="GO:0010605">
    <property type="term" value="P:negative regulation of macromolecule metabolic process"/>
    <property type="evidence" value="ECO:0007669"/>
    <property type="project" value="UniProtKB-ARBA"/>
</dbReference>
<protein>
    <recommendedName>
        <fullName evidence="5">polynucleotide adenylyltransferase</fullName>
        <ecNumber evidence="5">2.7.7.19</ecNumber>
    </recommendedName>
</protein>
<comment type="cofactor">
    <cofactor evidence="2">
        <name>Mg(2+)</name>
        <dbReference type="ChEBI" id="CHEBI:18420"/>
    </cofactor>
</comment>
<dbReference type="GO" id="GO:0005737">
    <property type="term" value="C:cytoplasm"/>
    <property type="evidence" value="ECO:0007669"/>
    <property type="project" value="UniProtKB-SubCell"/>
</dbReference>
<dbReference type="CDD" id="cd05402">
    <property type="entry name" value="NT_PAP_TUTase"/>
    <property type="match status" value="1"/>
</dbReference>
<dbReference type="EMBL" id="KN822148">
    <property type="protein sequence ID" value="KIM54749.1"/>
    <property type="molecule type" value="Genomic_DNA"/>
</dbReference>
<keyword evidence="13" id="KW-1185">Reference proteome</keyword>